<sequence>MTAIAASLRAVGVLAVVGALLDPGCAQARRPTLDVAFAGDVADEVRAQELARIAAEVPWATVMDARRTSVGNGSPSTALRVVVGDAAPVLADLQARSAAIAWQATTPSLAFTSVHAPARAVSGTRADVSVNIGDVPAATRVLRVVVTDAVTGREQGHAELTRAASDTRVGVSVVVPWLATRVGEQRLRVVASAPGNDSVRPSPPGDVIVDVRPATVRVDVLEARPTWAARFARLALSAVAGVDLQTEVRVAPGIAARTSSPESGPTARHRDADVLLVGGVDALTSGDVTRLEAGVRERGQALVLLMDEAPGTGPWRRLWPDFSASIHSVPTPAIGRVGGHAWKVREWLDVPLSTRGTPLAFLESSAAPIVIGRAVGAGRVVLVTALDAWRWRADTDVAFAAGWRALVQSLGADVPPEVATTAWVSGRGRARTLQVDVAARPDLLRTGNPSVTADVGSPRQAMLMHQVEAGRWRGAVRVGAAENGPLVVQARAGTTVVRQAQASVDVTPSALVASWDDVARHQEAHGRLAAGREARSAAMRPLRESLRPSDADRWFVTRTWWFAGLALCALGAEWILRRLAGAR</sequence>
<dbReference type="PANTHER" id="PTHR37947">
    <property type="entry name" value="BLL2462 PROTEIN"/>
    <property type="match status" value="1"/>
</dbReference>
<keyword evidence="2" id="KW-0732">Signal</keyword>
<feature type="chain" id="PRO_5007511880" evidence="2">
    <location>
        <begin position="29"/>
        <end position="583"/>
    </location>
</feature>
<dbReference type="STRING" id="1855912.LuPra_03494"/>
<dbReference type="EMBL" id="CP015136">
    <property type="protein sequence ID" value="AMY10264.1"/>
    <property type="molecule type" value="Genomic_DNA"/>
</dbReference>
<organism evidence="3 4">
    <name type="scientific">Luteitalea pratensis</name>
    <dbReference type="NCBI Taxonomy" id="1855912"/>
    <lineage>
        <taxon>Bacteria</taxon>
        <taxon>Pseudomonadati</taxon>
        <taxon>Acidobacteriota</taxon>
        <taxon>Vicinamibacteria</taxon>
        <taxon>Vicinamibacterales</taxon>
        <taxon>Vicinamibacteraceae</taxon>
        <taxon>Luteitalea</taxon>
    </lineage>
</organism>
<reference evidence="3 4" key="1">
    <citation type="journal article" date="2016" name="Genome Announc.">
        <title>First Complete Genome Sequence of a Subdivision 6 Acidobacterium Strain.</title>
        <authorList>
            <person name="Huang S."/>
            <person name="Vieira S."/>
            <person name="Bunk B."/>
            <person name="Riedel T."/>
            <person name="Sproer C."/>
            <person name="Overmann J."/>
        </authorList>
    </citation>
    <scope>NUCLEOTIDE SEQUENCE [LARGE SCALE GENOMIC DNA]</scope>
    <source>
        <strain evidence="4">DSM 100886 HEG_-6_39</strain>
    </source>
</reference>
<reference evidence="4" key="2">
    <citation type="submission" date="2016-04" db="EMBL/GenBank/DDBJ databases">
        <title>First Complete Genome Sequence of a Subdivision 6 Acidobacterium.</title>
        <authorList>
            <person name="Huang S."/>
            <person name="Vieira S."/>
            <person name="Bunk B."/>
            <person name="Riedel T."/>
            <person name="Sproeer C."/>
            <person name="Overmann J."/>
        </authorList>
    </citation>
    <scope>NUCLEOTIDE SEQUENCE [LARGE SCALE GENOMIC DNA]</scope>
    <source>
        <strain evidence="4">DSM 100886 HEG_-6_39</strain>
    </source>
</reference>
<feature type="signal peptide" evidence="2">
    <location>
        <begin position="1"/>
        <end position="28"/>
    </location>
</feature>
<dbReference type="RefSeq" id="WP_110171919.1">
    <property type="nucleotide sequence ID" value="NZ_CP015136.1"/>
</dbReference>
<keyword evidence="1" id="KW-1133">Transmembrane helix</keyword>
<keyword evidence="4" id="KW-1185">Reference proteome</keyword>
<feature type="transmembrane region" description="Helical" evidence="1">
    <location>
        <begin position="559"/>
        <end position="576"/>
    </location>
</feature>
<keyword evidence="1" id="KW-0812">Transmembrane</keyword>
<name>A0A143PR27_LUTPR</name>
<dbReference type="AlphaFoldDB" id="A0A143PR27"/>
<evidence type="ECO:0000313" key="4">
    <source>
        <dbReference type="Proteomes" id="UP000076079"/>
    </source>
</evidence>
<proteinExistence type="predicted"/>
<protein>
    <submittedName>
        <fullName evidence="3">Uncharacterized protein</fullName>
    </submittedName>
</protein>
<evidence type="ECO:0000313" key="3">
    <source>
        <dbReference type="EMBL" id="AMY10264.1"/>
    </source>
</evidence>
<keyword evidence="1" id="KW-0472">Membrane</keyword>
<dbReference type="PANTHER" id="PTHR37947:SF1">
    <property type="entry name" value="BLL2462 PROTEIN"/>
    <property type="match status" value="1"/>
</dbReference>
<dbReference type="KEGG" id="abac:LuPra_03494"/>
<evidence type="ECO:0000256" key="2">
    <source>
        <dbReference type="SAM" id="SignalP"/>
    </source>
</evidence>
<accession>A0A143PR27</accession>
<gene>
    <name evidence="3" type="ORF">LuPra_03494</name>
</gene>
<dbReference type="Proteomes" id="UP000076079">
    <property type="component" value="Chromosome"/>
</dbReference>
<evidence type="ECO:0000256" key="1">
    <source>
        <dbReference type="SAM" id="Phobius"/>
    </source>
</evidence>